<protein>
    <submittedName>
        <fullName evidence="3">FAD-dependent monooxygenase</fullName>
    </submittedName>
</protein>
<dbReference type="SUPFAM" id="SSF51905">
    <property type="entry name" value="FAD/NAD(P)-binding domain"/>
    <property type="match status" value="1"/>
</dbReference>
<comment type="caution">
    <text evidence="3">The sequence shown here is derived from an EMBL/GenBank/DDBJ whole genome shotgun (WGS) entry which is preliminary data.</text>
</comment>
<evidence type="ECO:0000256" key="1">
    <source>
        <dbReference type="SAM" id="Phobius"/>
    </source>
</evidence>
<evidence type="ECO:0000313" key="3">
    <source>
        <dbReference type="EMBL" id="MBC8756880.1"/>
    </source>
</evidence>
<dbReference type="InterPro" id="IPR002938">
    <property type="entry name" value="FAD-bd"/>
</dbReference>
<dbReference type="Gene3D" id="3.50.50.60">
    <property type="entry name" value="FAD/NAD(P)-binding domain"/>
    <property type="match status" value="1"/>
</dbReference>
<dbReference type="RefSeq" id="WP_187563921.1">
    <property type="nucleotide sequence ID" value="NZ_JACGWS010000014.1"/>
</dbReference>
<feature type="domain" description="FAD-binding" evidence="2">
    <location>
        <begin position="4"/>
        <end position="172"/>
    </location>
</feature>
<dbReference type="GO" id="GO:0004497">
    <property type="term" value="F:monooxygenase activity"/>
    <property type="evidence" value="ECO:0007669"/>
    <property type="project" value="UniProtKB-KW"/>
</dbReference>
<dbReference type="PRINTS" id="PR00420">
    <property type="entry name" value="RNGMNOXGNASE"/>
</dbReference>
<keyword evidence="3" id="KW-0503">Monooxygenase</keyword>
<evidence type="ECO:0000259" key="2">
    <source>
        <dbReference type="Pfam" id="PF01494"/>
    </source>
</evidence>
<keyword evidence="1" id="KW-1133">Transmembrane helix</keyword>
<dbReference type="Proteomes" id="UP000619238">
    <property type="component" value="Unassembled WGS sequence"/>
</dbReference>
<dbReference type="InterPro" id="IPR050407">
    <property type="entry name" value="Geranylgeranyl_reductase"/>
</dbReference>
<organism evidence="3 4">
    <name type="scientific">Kordia aestuariivivens</name>
    <dbReference type="NCBI Taxonomy" id="2759037"/>
    <lineage>
        <taxon>Bacteria</taxon>
        <taxon>Pseudomonadati</taxon>
        <taxon>Bacteroidota</taxon>
        <taxon>Flavobacteriia</taxon>
        <taxon>Flavobacteriales</taxon>
        <taxon>Flavobacteriaceae</taxon>
        <taxon>Kordia</taxon>
    </lineage>
</organism>
<sequence length="401" mass="44978">MELKTDVVIVGAGIAGCAAALFYARKNLKVVIVDRKKKDQYKVNCTHFIQPVGVLILKRLNLFEDIKKIGGAKHGLNMHLPSGTINHEELFGTDSDIYGFNIQRELLDPYLIKVLEEESNVTFLEQHVLKSITYTNDIADGIVVSGSNGRIEITANLVVAADGAHSKIAKLTKNEAKLNPSNKFTFFTYYKGIDIKTSAHWVLDDASVYAGALGDGVVLFGLFFNNADYDDWKNCEDMDTKVLQFIAKLKEIPSLDNAERIDDFIWMLNIDNLYRSPVKNGIAFIGDAAMKTNPVSGTGCAFALNTAEWLYKHTMEFFDNKKTKEEALSEYSKSHKDRLTPHFEGISTLSASEALSASEKDFYDLIITNDEISRQYLKLIYRIITPEEFQKQLLSNLLLSS</sequence>
<proteinExistence type="predicted"/>
<feature type="transmembrane region" description="Helical" evidence="1">
    <location>
        <begin position="7"/>
        <end position="24"/>
    </location>
</feature>
<accession>A0ABR7QE80</accession>
<name>A0ABR7QE80_9FLAO</name>
<keyword evidence="3" id="KW-0560">Oxidoreductase</keyword>
<gene>
    <name evidence="3" type="ORF">H2O64_19560</name>
</gene>
<reference evidence="3 4" key="1">
    <citation type="submission" date="2020-07" db="EMBL/GenBank/DDBJ databases">
        <title>Description of Kordia aestuariivivens sp. nov., isolated from a tidal flat.</title>
        <authorList>
            <person name="Park S."/>
            <person name="Yoon J.-H."/>
        </authorList>
    </citation>
    <scope>NUCLEOTIDE SEQUENCE [LARGE SCALE GENOMIC DNA]</scope>
    <source>
        <strain evidence="3 4">YSTF-M3</strain>
    </source>
</reference>
<evidence type="ECO:0000313" key="4">
    <source>
        <dbReference type="Proteomes" id="UP000619238"/>
    </source>
</evidence>
<dbReference type="PANTHER" id="PTHR42685:SF22">
    <property type="entry name" value="CONDITIONED MEDIUM FACTOR RECEPTOR 1"/>
    <property type="match status" value="1"/>
</dbReference>
<keyword evidence="1" id="KW-0812">Transmembrane</keyword>
<dbReference type="InterPro" id="IPR036188">
    <property type="entry name" value="FAD/NAD-bd_sf"/>
</dbReference>
<keyword evidence="1" id="KW-0472">Membrane</keyword>
<dbReference type="PANTHER" id="PTHR42685">
    <property type="entry name" value="GERANYLGERANYL DIPHOSPHATE REDUCTASE"/>
    <property type="match status" value="1"/>
</dbReference>
<dbReference type="PROSITE" id="PS51257">
    <property type="entry name" value="PROKAR_LIPOPROTEIN"/>
    <property type="match status" value="1"/>
</dbReference>
<dbReference type="EMBL" id="JACGWS010000014">
    <property type="protein sequence ID" value="MBC8756880.1"/>
    <property type="molecule type" value="Genomic_DNA"/>
</dbReference>
<dbReference type="Pfam" id="PF01494">
    <property type="entry name" value="FAD_binding_3"/>
    <property type="match status" value="1"/>
</dbReference>
<keyword evidence="4" id="KW-1185">Reference proteome</keyword>